<feature type="compositionally biased region" description="Polar residues" evidence="1">
    <location>
        <begin position="92"/>
        <end position="101"/>
    </location>
</feature>
<feature type="compositionally biased region" description="Low complexity" evidence="1">
    <location>
        <begin position="107"/>
        <end position="121"/>
    </location>
</feature>
<sequence length="155" mass="16534">MNSTQHLSQSPRLFRRDSMSSQPSTHTAVSNVPRSERTPSTRNISVPAHILASLDPPAPSSRSRRFHSKSVSAQAKNFASDGPACNPETYKYGQSRSSRPGSTVGKLASALTRSSRSANASISQPISPYDDIPPNTNLSLGCSIPFIVPLASIAE</sequence>
<protein>
    <submittedName>
        <fullName evidence="2">Uncharacterized protein</fullName>
    </submittedName>
</protein>
<keyword evidence="3" id="KW-1185">Reference proteome</keyword>
<accession>F8Q9S3</accession>
<name>F8Q9S3_SERL3</name>
<evidence type="ECO:0000256" key="1">
    <source>
        <dbReference type="SAM" id="MobiDB-lite"/>
    </source>
</evidence>
<feature type="compositionally biased region" description="Polar residues" evidence="1">
    <location>
        <begin position="19"/>
        <end position="33"/>
    </location>
</feature>
<feature type="compositionally biased region" description="Polar residues" evidence="1">
    <location>
        <begin position="1"/>
        <end position="11"/>
    </location>
</feature>
<evidence type="ECO:0000313" key="3">
    <source>
        <dbReference type="Proteomes" id="UP000008063"/>
    </source>
</evidence>
<dbReference type="AlphaFoldDB" id="F8Q9S3"/>
<proteinExistence type="predicted"/>
<dbReference type="HOGENOM" id="CLU_1696557_0_0_1"/>
<dbReference type="EMBL" id="GL945486">
    <property type="protein sequence ID" value="EGN95328.1"/>
    <property type="molecule type" value="Genomic_DNA"/>
</dbReference>
<gene>
    <name evidence="2" type="ORF">SERLA73DRAFT_77368</name>
</gene>
<dbReference type="Proteomes" id="UP000008063">
    <property type="component" value="Unassembled WGS sequence"/>
</dbReference>
<evidence type="ECO:0000313" key="2">
    <source>
        <dbReference type="EMBL" id="EGN95328.1"/>
    </source>
</evidence>
<feature type="region of interest" description="Disordered" evidence="1">
    <location>
        <begin position="1"/>
        <end position="130"/>
    </location>
</feature>
<organism evidence="3">
    <name type="scientific">Serpula lacrymans var. lacrymans (strain S7.3)</name>
    <name type="common">Dry rot fungus</name>
    <dbReference type="NCBI Taxonomy" id="936435"/>
    <lineage>
        <taxon>Eukaryota</taxon>
        <taxon>Fungi</taxon>
        <taxon>Dikarya</taxon>
        <taxon>Basidiomycota</taxon>
        <taxon>Agaricomycotina</taxon>
        <taxon>Agaricomycetes</taxon>
        <taxon>Agaricomycetidae</taxon>
        <taxon>Boletales</taxon>
        <taxon>Coniophorineae</taxon>
        <taxon>Serpulaceae</taxon>
        <taxon>Serpula</taxon>
    </lineage>
</organism>
<reference evidence="3" key="1">
    <citation type="journal article" date="2011" name="Science">
        <title>The plant cell wall-decomposing machinery underlies the functional diversity of forest fungi.</title>
        <authorList>
            <person name="Eastwood D.C."/>
            <person name="Floudas D."/>
            <person name="Binder M."/>
            <person name="Majcherczyk A."/>
            <person name="Schneider P."/>
            <person name="Aerts A."/>
            <person name="Asiegbu F.O."/>
            <person name="Baker S.E."/>
            <person name="Barry K."/>
            <person name="Bendiksby M."/>
            <person name="Blumentritt M."/>
            <person name="Coutinho P.M."/>
            <person name="Cullen D."/>
            <person name="de Vries R.P."/>
            <person name="Gathman A."/>
            <person name="Goodell B."/>
            <person name="Henrissat B."/>
            <person name="Ihrmark K."/>
            <person name="Kauserud H."/>
            <person name="Kohler A."/>
            <person name="LaButti K."/>
            <person name="Lapidus A."/>
            <person name="Lavin J.L."/>
            <person name="Lee Y.-H."/>
            <person name="Lindquist E."/>
            <person name="Lilly W."/>
            <person name="Lucas S."/>
            <person name="Morin E."/>
            <person name="Murat C."/>
            <person name="Oguiza J.A."/>
            <person name="Park J."/>
            <person name="Pisabarro A.G."/>
            <person name="Riley R."/>
            <person name="Rosling A."/>
            <person name="Salamov A."/>
            <person name="Schmidt O."/>
            <person name="Schmutz J."/>
            <person name="Skrede I."/>
            <person name="Stenlid J."/>
            <person name="Wiebenga A."/>
            <person name="Xie X."/>
            <person name="Kuees U."/>
            <person name="Hibbett D.S."/>
            <person name="Hoffmeister D."/>
            <person name="Hoegberg N."/>
            <person name="Martin F."/>
            <person name="Grigoriev I.V."/>
            <person name="Watkinson S.C."/>
        </authorList>
    </citation>
    <scope>NUCLEOTIDE SEQUENCE [LARGE SCALE GENOMIC DNA]</scope>
    <source>
        <strain evidence="3">strain S7.3</strain>
    </source>
</reference>
<dbReference type="InParanoid" id="F8Q9S3"/>